<dbReference type="PANTHER" id="PTHR47332">
    <property type="entry name" value="SET DOMAIN-CONTAINING PROTEIN 5"/>
    <property type="match status" value="1"/>
</dbReference>
<proteinExistence type="predicted"/>
<reference evidence="2" key="1">
    <citation type="submission" date="2023-06" db="EMBL/GenBank/DDBJ databases">
        <title>Genome-scale phylogeny and comparative genomics of the fungal order Sordariales.</title>
        <authorList>
            <consortium name="Lawrence Berkeley National Laboratory"/>
            <person name="Hensen N."/>
            <person name="Bonometti L."/>
            <person name="Westerberg I."/>
            <person name="Brannstrom I.O."/>
            <person name="Guillou S."/>
            <person name="Cros-Aarteil S."/>
            <person name="Calhoun S."/>
            <person name="Haridas S."/>
            <person name="Kuo A."/>
            <person name="Mondo S."/>
            <person name="Pangilinan J."/>
            <person name="Riley R."/>
            <person name="LaButti K."/>
            <person name="Andreopoulos B."/>
            <person name="Lipzen A."/>
            <person name="Chen C."/>
            <person name="Yanf M."/>
            <person name="Daum C."/>
            <person name="Ng V."/>
            <person name="Clum A."/>
            <person name="Steindorff A."/>
            <person name="Ohm R."/>
            <person name="Martin F."/>
            <person name="Silar P."/>
            <person name="Natvig D."/>
            <person name="Lalanne C."/>
            <person name="Gautier V."/>
            <person name="Ament-velasquez S.L."/>
            <person name="Kruys A."/>
            <person name="Hutchinson M.I."/>
            <person name="Powell A.J."/>
            <person name="Barry K."/>
            <person name="Miller A.N."/>
            <person name="Grigoriev I.V."/>
            <person name="Debuchy R."/>
            <person name="Gladieux P."/>
            <person name="Thoren M.H."/>
            <person name="Johannesson H."/>
        </authorList>
    </citation>
    <scope>NUCLEOTIDE SEQUENCE</scope>
    <source>
        <strain evidence="2">SMH3391-2</strain>
    </source>
</reference>
<feature type="non-terminal residue" evidence="2">
    <location>
        <position position="1"/>
    </location>
</feature>
<feature type="non-terminal residue" evidence="2">
    <location>
        <position position="368"/>
    </location>
</feature>
<dbReference type="PROSITE" id="PS50280">
    <property type="entry name" value="SET"/>
    <property type="match status" value="1"/>
</dbReference>
<dbReference type="Proteomes" id="UP001174934">
    <property type="component" value="Unassembled WGS sequence"/>
</dbReference>
<evidence type="ECO:0000313" key="2">
    <source>
        <dbReference type="EMBL" id="KAK0621466.1"/>
    </source>
</evidence>
<name>A0AA39WTV8_9PEZI</name>
<accession>A0AA39WTV8</accession>
<sequence>RHKWTHTAPCLQSEHSPRKHCVFTDNTFAHGRGISIITTARRADYLATNPAFAEPNITQHINQDLVRTATTPPVYAMREFPGKGMGLVATTHIRRGDLIMANTASIIIDYRAFEDLPKDDYQRLQTHAVDFLPSPHRAALLNLSTHDDAADLSHTARVDKLLATNAFDIDPDADDAARDHGFYVVFPEIARMNHDCRANADYFFDHATLAQYIHATRDIAPGEELTLSYINPLMPREARMARLKELWGFECACRFCQRERARADASDARIGQIEEPKKGAGCPEMAELLISLYEQEELGGMMYEAYAAAAREYNGRGDVWTAVKYARLAIDWGIPSVGERDADVLDMQRLVANVWIHWSWMWRMETRG</sequence>
<dbReference type="PANTHER" id="PTHR47332:SF6">
    <property type="entry name" value="SET DOMAIN-CONTAINING PROTEIN"/>
    <property type="match status" value="1"/>
</dbReference>
<dbReference type="InterPro" id="IPR053185">
    <property type="entry name" value="SET_domain_protein"/>
</dbReference>
<dbReference type="Pfam" id="PF00856">
    <property type="entry name" value="SET"/>
    <property type="match status" value="1"/>
</dbReference>
<feature type="domain" description="SET" evidence="1">
    <location>
        <begin position="72"/>
        <end position="230"/>
    </location>
</feature>
<dbReference type="SUPFAM" id="SSF82199">
    <property type="entry name" value="SET domain"/>
    <property type="match status" value="1"/>
</dbReference>
<gene>
    <name evidence="2" type="ORF">B0T17DRAFT_467302</name>
</gene>
<protein>
    <recommendedName>
        <fullName evidence="1">SET domain-containing protein</fullName>
    </recommendedName>
</protein>
<comment type="caution">
    <text evidence="2">The sequence shown here is derived from an EMBL/GenBank/DDBJ whole genome shotgun (WGS) entry which is preliminary data.</text>
</comment>
<dbReference type="Gene3D" id="2.170.270.10">
    <property type="entry name" value="SET domain"/>
    <property type="match status" value="1"/>
</dbReference>
<dbReference type="InterPro" id="IPR046341">
    <property type="entry name" value="SET_dom_sf"/>
</dbReference>
<dbReference type="EMBL" id="JAULSR010000004">
    <property type="protein sequence ID" value="KAK0621466.1"/>
    <property type="molecule type" value="Genomic_DNA"/>
</dbReference>
<dbReference type="AlphaFoldDB" id="A0AA39WTV8"/>
<dbReference type="SMART" id="SM00317">
    <property type="entry name" value="SET"/>
    <property type="match status" value="1"/>
</dbReference>
<evidence type="ECO:0000313" key="3">
    <source>
        <dbReference type="Proteomes" id="UP001174934"/>
    </source>
</evidence>
<dbReference type="CDD" id="cd20071">
    <property type="entry name" value="SET_SMYD"/>
    <property type="match status" value="1"/>
</dbReference>
<dbReference type="InterPro" id="IPR001214">
    <property type="entry name" value="SET_dom"/>
</dbReference>
<evidence type="ECO:0000259" key="1">
    <source>
        <dbReference type="PROSITE" id="PS50280"/>
    </source>
</evidence>
<organism evidence="2 3">
    <name type="scientific">Bombardia bombarda</name>
    <dbReference type="NCBI Taxonomy" id="252184"/>
    <lineage>
        <taxon>Eukaryota</taxon>
        <taxon>Fungi</taxon>
        <taxon>Dikarya</taxon>
        <taxon>Ascomycota</taxon>
        <taxon>Pezizomycotina</taxon>
        <taxon>Sordariomycetes</taxon>
        <taxon>Sordariomycetidae</taxon>
        <taxon>Sordariales</taxon>
        <taxon>Lasiosphaeriaceae</taxon>
        <taxon>Bombardia</taxon>
    </lineage>
</organism>
<keyword evidence="3" id="KW-1185">Reference proteome</keyword>